<dbReference type="InterPro" id="IPR025576">
    <property type="entry name" value="YwiC"/>
</dbReference>
<evidence type="ECO:0000313" key="3">
    <source>
        <dbReference type="EMBL" id="UUI73046.1"/>
    </source>
</evidence>
<proteinExistence type="predicted"/>
<reference evidence="3 4" key="1">
    <citation type="submission" date="2022-07" db="EMBL/GenBank/DDBJ databases">
        <title>Novel species in genus cellulomonas.</title>
        <authorList>
            <person name="Ye L."/>
        </authorList>
    </citation>
    <scope>NUCLEOTIDE SEQUENCE [LARGE SCALE GENOMIC DNA]</scope>
    <source>
        <strain evidence="4">zg-B89</strain>
    </source>
</reference>
<feature type="transmembrane region" description="Helical" evidence="2">
    <location>
        <begin position="108"/>
        <end position="125"/>
    </location>
</feature>
<dbReference type="Proteomes" id="UP001316384">
    <property type="component" value="Chromosome"/>
</dbReference>
<dbReference type="Pfam" id="PF14256">
    <property type="entry name" value="YwiC"/>
    <property type="match status" value="1"/>
</dbReference>
<name>A0ABY5KUB5_9CELL</name>
<keyword evidence="4" id="KW-1185">Reference proteome</keyword>
<keyword evidence="2" id="KW-0472">Membrane</keyword>
<evidence type="ECO:0000256" key="1">
    <source>
        <dbReference type="SAM" id="MobiDB-lite"/>
    </source>
</evidence>
<accession>A0ABY5KUB5</accession>
<gene>
    <name evidence="3" type="ORF">NP048_06285</name>
</gene>
<keyword evidence="2" id="KW-1133">Transmembrane helix</keyword>
<feature type="transmembrane region" description="Helical" evidence="2">
    <location>
        <begin position="56"/>
        <end position="73"/>
    </location>
</feature>
<dbReference type="RefSeq" id="WP_227577357.1">
    <property type="nucleotide sequence ID" value="NZ_CP101987.1"/>
</dbReference>
<dbReference type="EMBL" id="CP101987">
    <property type="protein sequence ID" value="UUI73046.1"/>
    <property type="molecule type" value="Genomic_DNA"/>
</dbReference>
<feature type="transmembrane region" description="Helical" evidence="2">
    <location>
        <begin position="85"/>
        <end position="102"/>
    </location>
</feature>
<feature type="transmembrane region" description="Helical" evidence="2">
    <location>
        <begin position="160"/>
        <end position="180"/>
    </location>
</feature>
<feature type="transmembrane region" description="Helical" evidence="2">
    <location>
        <begin position="239"/>
        <end position="258"/>
    </location>
</feature>
<keyword evidence="2" id="KW-0812">Transmembrane</keyword>
<evidence type="ECO:0000256" key="2">
    <source>
        <dbReference type="SAM" id="Phobius"/>
    </source>
</evidence>
<organism evidence="3 4">
    <name type="scientific">Cellulomonas xiejunii</name>
    <dbReference type="NCBI Taxonomy" id="2968083"/>
    <lineage>
        <taxon>Bacteria</taxon>
        <taxon>Bacillati</taxon>
        <taxon>Actinomycetota</taxon>
        <taxon>Actinomycetes</taxon>
        <taxon>Micrococcales</taxon>
        <taxon>Cellulomonadaceae</taxon>
        <taxon>Cellulomonas</taxon>
    </lineage>
</organism>
<protein>
    <submittedName>
        <fullName evidence="3">YwiC-like family protein</fullName>
    </submittedName>
</protein>
<feature type="region of interest" description="Disordered" evidence="1">
    <location>
        <begin position="1"/>
        <end position="24"/>
    </location>
</feature>
<feature type="transmembrane region" description="Helical" evidence="2">
    <location>
        <begin position="201"/>
        <end position="227"/>
    </location>
</feature>
<sequence>MSTPSVSATAPARRARRRRPGPGWVPRQHGAWAMLVVPPVVGGVLCGWSWRHVLLLVAWLVGYLAYHAAGLWLRSGRKARYRAPVVVYGATGLVLLGALLAVAPRLLVWAPVFAPLLTISLVASLRRADRSWLNDTVTVVAAALLTPVAAALGTGDPRPAAVWTATGVLGAYFLGTVPYVKSLIRERDDPRVRQVSVAYHVMVAALFALVHPLLGVVGALLAARAAIVPWRWPRVRPAVLGAGEVVATLVVTTVLLVAL</sequence>
<feature type="transmembrane region" description="Helical" evidence="2">
    <location>
        <begin position="132"/>
        <end position="154"/>
    </location>
</feature>
<evidence type="ECO:0000313" key="4">
    <source>
        <dbReference type="Proteomes" id="UP001316384"/>
    </source>
</evidence>